<feature type="chain" id="PRO_5040207158" description="Chitin-binding type-1 domain-containing protein" evidence="3">
    <location>
        <begin position="26"/>
        <end position="195"/>
    </location>
</feature>
<name>A0A9P5CNY6_CRYP1</name>
<gene>
    <name evidence="5" type="ORF">M406DRAFT_68026</name>
</gene>
<dbReference type="GO" id="GO:0008061">
    <property type="term" value="F:chitin binding"/>
    <property type="evidence" value="ECO:0007669"/>
    <property type="project" value="UniProtKB-UniRule"/>
</dbReference>
<keyword evidence="6" id="KW-1185">Reference proteome</keyword>
<keyword evidence="1 2" id="KW-0147">Chitin-binding</keyword>
<feature type="disulfide bond" evidence="2">
    <location>
        <begin position="47"/>
        <end position="61"/>
    </location>
</feature>
<dbReference type="RefSeq" id="XP_040776564.1">
    <property type="nucleotide sequence ID" value="XM_040925124.1"/>
</dbReference>
<dbReference type="SUPFAM" id="SSF57016">
    <property type="entry name" value="Plant lectins/antimicrobial peptides"/>
    <property type="match status" value="1"/>
</dbReference>
<dbReference type="Proteomes" id="UP000803844">
    <property type="component" value="Unassembled WGS sequence"/>
</dbReference>
<dbReference type="PROSITE" id="PS50941">
    <property type="entry name" value="CHIT_BIND_I_2"/>
    <property type="match status" value="1"/>
</dbReference>
<proteinExistence type="predicted"/>
<dbReference type="OrthoDB" id="1193027at2759"/>
<evidence type="ECO:0000256" key="3">
    <source>
        <dbReference type="SAM" id="SignalP"/>
    </source>
</evidence>
<evidence type="ECO:0000313" key="5">
    <source>
        <dbReference type="EMBL" id="KAF3765603.1"/>
    </source>
</evidence>
<feature type="domain" description="Chitin-binding type-1" evidence="4">
    <location>
        <begin position="32"/>
        <end position="76"/>
    </location>
</feature>
<dbReference type="InterPro" id="IPR018371">
    <property type="entry name" value="Chitin-binding_1_CS"/>
</dbReference>
<organism evidence="5 6">
    <name type="scientific">Cryphonectria parasitica (strain ATCC 38755 / EP155)</name>
    <dbReference type="NCBI Taxonomy" id="660469"/>
    <lineage>
        <taxon>Eukaryota</taxon>
        <taxon>Fungi</taxon>
        <taxon>Dikarya</taxon>
        <taxon>Ascomycota</taxon>
        <taxon>Pezizomycotina</taxon>
        <taxon>Sordariomycetes</taxon>
        <taxon>Sordariomycetidae</taxon>
        <taxon>Diaporthales</taxon>
        <taxon>Cryphonectriaceae</taxon>
        <taxon>Cryphonectria-Endothia species complex</taxon>
        <taxon>Cryphonectria</taxon>
    </lineage>
</organism>
<dbReference type="GeneID" id="63842253"/>
<reference evidence="5" key="1">
    <citation type="journal article" date="2020" name="Phytopathology">
        <title>Genome sequence of the chestnut blight fungus Cryphonectria parasitica EP155: A fundamental resource for an archetypical invasive plant pathogen.</title>
        <authorList>
            <person name="Crouch J.A."/>
            <person name="Dawe A."/>
            <person name="Aerts A."/>
            <person name="Barry K."/>
            <person name="Churchill A.C.L."/>
            <person name="Grimwood J."/>
            <person name="Hillman B."/>
            <person name="Milgroom M.G."/>
            <person name="Pangilinan J."/>
            <person name="Smith M."/>
            <person name="Salamov A."/>
            <person name="Schmutz J."/>
            <person name="Yadav J."/>
            <person name="Grigoriev I.V."/>
            <person name="Nuss D."/>
        </authorList>
    </citation>
    <scope>NUCLEOTIDE SEQUENCE</scope>
    <source>
        <strain evidence="5">EP155</strain>
    </source>
</reference>
<dbReference type="AlphaFoldDB" id="A0A9P5CNY6"/>
<keyword evidence="2" id="KW-1015">Disulfide bond</keyword>
<feature type="disulfide bond" evidence="2">
    <location>
        <begin position="42"/>
        <end position="54"/>
    </location>
</feature>
<protein>
    <recommendedName>
        <fullName evidence="4">Chitin-binding type-1 domain-containing protein</fullName>
    </recommendedName>
</protein>
<comment type="caution">
    <text evidence="2">Lacks conserved residue(s) required for the propagation of feature annotation.</text>
</comment>
<feature type="signal peptide" evidence="3">
    <location>
        <begin position="1"/>
        <end position="25"/>
    </location>
</feature>
<accession>A0A9P5CNY6</accession>
<evidence type="ECO:0000256" key="2">
    <source>
        <dbReference type="PROSITE-ProRule" id="PRU00261"/>
    </source>
</evidence>
<comment type="caution">
    <text evidence="5">The sequence shown here is derived from an EMBL/GenBank/DDBJ whole genome shotgun (WGS) entry which is preliminary data.</text>
</comment>
<dbReference type="Gene3D" id="3.30.60.10">
    <property type="entry name" value="Endochitinase-like"/>
    <property type="match status" value="1"/>
</dbReference>
<evidence type="ECO:0000313" key="6">
    <source>
        <dbReference type="Proteomes" id="UP000803844"/>
    </source>
</evidence>
<sequence length="195" mass="19841">MFSLTSLLGLLLALLGFQLTSLCSAFPLDSLLQPCHSNGATCGPSLCCSQRGYCGNTSDFCNVQMGCQIGWGNCWTNSSTAASASAAAAAVTTSSLLLPAVSTTEQMYASASNNDGMWPPQAPPSASTTTTASWTEVITVTVGATEASQSATVAVPTTPVPAEFDIPSRSPQLKPIPTTVDMNVQTAASAGKGGH</sequence>
<dbReference type="Pfam" id="PF00187">
    <property type="entry name" value="Chitin_bind_1"/>
    <property type="match status" value="1"/>
</dbReference>
<evidence type="ECO:0000256" key="1">
    <source>
        <dbReference type="ARBA" id="ARBA00022669"/>
    </source>
</evidence>
<dbReference type="PROSITE" id="PS00026">
    <property type="entry name" value="CHIT_BIND_I_1"/>
    <property type="match status" value="1"/>
</dbReference>
<evidence type="ECO:0000259" key="4">
    <source>
        <dbReference type="PROSITE" id="PS50941"/>
    </source>
</evidence>
<keyword evidence="3" id="KW-0732">Signal</keyword>
<dbReference type="InterPro" id="IPR001002">
    <property type="entry name" value="Chitin-bd_1"/>
</dbReference>
<dbReference type="EMBL" id="MU032347">
    <property type="protein sequence ID" value="KAF3765603.1"/>
    <property type="molecule type" value="Genomic_DNA"/>
</dbReference>
<dbReference type="InterPro" id="IPR036861">
    <property type="entry name" value="Endochitinase-like_sf"/>
</dbReference>